<dbReference type="PANTHER" id="PTHR46213:SF13">
    <property type="entry name" value="DEMETER-LIKE PROTEIN 2-RELATED"/>
    <property type="match status" value="1"/>
</dbReference>
<protein>
    <submittedName>
        <fullName evidence="2">DEMETER-like protein 2 isoform X1</fullName>
    </submittedName>
</protein>
<name>A0A314ZCI4_PRUYE</name>
<proteinExistence type="predicted"/>
<dbReference type="GO" id="GO:0019104">
    <property type="term" value="F:DNA N-glycosylase activity"/>
    <property type="evidence" value="ECO:0007669"/>
    <property type="project" value="InterPro"/>
</dbReference>
<accession>A0A314ZCI4</accession>
<evidence type="ECO:0000313" key="2">
    <source>
        <dbReference type="EMBL" id="PQQ15817.1"/>
    </source>
</evidence>
<organism evidence="2 3">
    <name type="scientific">Prunus yedoensis var. nudiflora</name>
    <dbReference type="NCBI Taxonomy" id="2094558"/>
    <lineage>
        <taxon>Eukaryota</taxon>
        <taxon>Viridiplantae</taxon>
        <taxon>Streptophyta</taxon>
        <taxon>Embryophyta</taxon>
        <taxon>Tracheophyta</taxon>
        <taxon>Spermatophyta</taxon>
        <taxon>Magnoliopsida</taxon>
        <taxon>eudicotyledons</taxon>
        <taxon>Gunneridae</taxon>
        <taxon>Pentapetalae</taxon>
        <taxon>rosids</taxon>
        <taxon>fabids</taxon>
        <taxon>Rosales</taxon>
        <taxon>Rosaceae</taxon>
        <taxon>Amygdaloideae</taxon>
        <taxon>Amygdaleae</taxon>
        <taxon>Prunus</taxon>
    </lineage>
</organism>
<feature type="compositionally biased region" description="Polar residues" evidence="1">
    <location>
        <begin position="269"/>
        <end position="297"/>
    </location>
</feature>
<feature type="region of interest" description="Disordered" evidence="1">
    <location>
        <begin position="144"/>
        <end position="163"/>
    </location>
</feature>
<dbReference type="AlphaFoldDB" id="A0A314ZCI4"/>
<sequence>MEEIPNTPANPIAESLQKFYVRRRLKNKLNIPAQPIAGNKLNTPAQEPIAGTSQNFYVRRRLKTSSGVSMFSGAPSFLVENKGSSNPIAALPTKVEIVLEFDDTSNFVGYAYMDSGENTRKSVVEAELSVLTIREEQQLLYGNSVTSPIPQSSPSATNRSSFDMMSTCFSTDSMSQCKSDDQQNKQESQTKNDDCKFNATNCIGRSTLPSTSSLSGNKNNLKRRPDGGTNLNERPQKRRKKRGYRPKVVSIGRPRRTLEPKTPQKATPRPTTRMPSSSKKNIQSYSKHGPTNQSNDGSAIILATPPRKVRIGCQKAKDSSLDSEGSGYFAAVDAEAEKLVGSCINQNDCQYNAFQLDQTNFLVNQCLNYSKRAVTDNHDQDAHVTRNDQGILVPYQGQRDQGTHSPHGQFGMLAAYKGKNNKRLAKLSHSEYELALTWKVQMQDKVNEGQIEKGDRKFSPRKGSVVDSVVGVFLTRNVSDHFSSSAFMSLAARFPCQSTSHETDYKDKNMVGSQELTGSRIVSIMLVTDEELLTWEAAEYGNKESRSDESNDLEEASRSLCGSYKPPEVSQIHFNEKVDHLEILEDSVVSYNHQVQQKISTEVGFHASEGMSSLPPECSSQTKDEMAA</sequence>
<dbReference type="PANTHER" id="PTHR46213">
    <property type="entry name" value="TRANSCRIPTIONAL ACTIVATOR DEMETER"/>
    <property type="match status" value="1"/>
</dbReference>
<feature type="compositionally biased region" description="Polar residues" evidence="1">
    <location>
        <begin position="198"/>
        <end position="219"/>
    </location>
</feature>
<feature type="region of interest" description="Disordered" evidence="1">
    <location>
        <begin position="608"/>
        <end position="628"/>
    </location>
</feature>
<gene>
    <name evidence="2" type="ORF">Pyn_33597</name>
</gene>
<dbReference type="GO" id="GO:0141166">
    <property type="term" value="P:chromosomal 5-methylcytosine DNA demethylation pathway"/>
    <property type="evidence" value="ECO:0007669"/>
    <property type="project" value="InterPro"/>
</dbReference>
<feature type="compositionally biased region" description="Basic residues" evidence="1">
    <location>
        <begin position="236"/>
        <end position="245"/>
    </location>
</feature>
<dbReference type="EMBL" id="PJQY01000217">
    <property type="protein sequence ID" value="PQQ15817.1"/>
    <property type="molecule type" value="Genomic_DNA"/>
</dbReference>
<feature type="compositionally biased region" description="Basic and acidic residues" evidence="1">
    <location>
        <begin position="178"/>
        <end position="196"/>
    </location>
</feature>
<keyword evidence="3" id="KW-1185">Reference proteome</keyword>
<evidence type="ECO:0000313" key="3">
    <source>
        <dbReference type="Proteomes" id="UP000250321"/>
    </source>
</evidence>
<dbReference type="InterPro" id="IPR044811">
    <property type="entry name" value="DME/ROS1"/>
</dbReference>
<evidence type="ECO:0000256" key="1">
    <source>
        <dbReference type="SAM" id="MobiDB-lite"/>
    </source>
</evidence>
<reference evidence="2 3" key="1">
    <citation type="submission" date="2018-02" db="EMBL/GenBank/DDBJ databases">
        <title>Draft genome of wild Prunus yedoensis var. nudiflora.</title>
        <authorList>
            <person name="Baek S."/>
            <person name="Kim J.-H."/>
            <person name="Choi K."/>
            <person name="Kim G.-B."/>
            <person name="Cho A."/>
            <person name="Jang H."/>
            <person name="Shin C.-H."/>
            <person name="Yu H.-J."/>
            <person name="Mun J.-H."/>
        </authorList>
    </citation>
    <scope>NUCLEOTIDE SEQUENCE [LARGE SCALE GENOMIC DNA]</scope>
    <source>
        <strain evidence="3">cv. Jeju island</strain>
        <tissue evidence="2">Leaf</tissue>
    </source>
</reference>
<dbReference type="GO" id="GO:0035514">
    <property type="term" value="F:DNA demethylase activity"/>
    <property type="evidence" value="ECO:0007669"/>
    <property type="project" value="InterPro"/>
</dbReference>
<feature type="region of interest" description="Disordered" evidence="1">
    <location>
        <begin position="173"/>
        <end position="299"/>
    </location>
</feature>
<dbReference type="Proteomes" id="UP000250321">
    <property type="component" value="Unassembled WGS sequence"/>
</dbReference>
<comment type="caution">
    <text evidence="2">The sequence shown here is derived from an EMBL/GenBank/DDBJ whole genome shotgun (WGS) entry which is preliminary data.</text>
</comment>